<evidence type="ECO:0000256" key="1">
    <source>
        <dbReference type="SAM" id="SignalP"/>
    </source>
</evidence>
<reference evidence="3" key="1">
    <citation type="submission" date="2024-05" db="EMBL/GenBank/DDBJ databases">
        <title>Genome sequencing of novel strain.</title>
        <authorList>
            <person name="Ganbat D."/>
            <person name="Ganbat S."/>
            <person name="Lee S.-J."/>
        </authorList>
    </citation>
    <scope>NUCLEOTIDE SEQUENCE</scope>
    <source>
        <strain evidence="3">SMD15-11</strain>
    </source>
</reference>
<dbReference type="PANTHER" id="PTHR30535:SF4">
    <property type="entry name" value="HEMIN-BINDING PERIPLASMIC PROTEIN HMUT"/>
    <property type="match status" value="1"/>
</dbReference>
<dbReference type="InterPro" id="IPR050902">
    <property type="entry name" value="ABC_Transporter_SBP"/>
</dbReference>
<dbReference type="PANTHER" id="PTHR30535">
    <property type="entry name" value="VITAMIN B12-BINDING PROTEIN"/>
    <property type="match status" value="1"/>
</dbReference>
<dbReference type="EMBL" id="CP154858">
    <property type="protein sequence ID" value="XDT71161.1"/>
    <property type="molecule type" value="Genomic_DNA"/>
</dbReference>
<name>A0AB39UTM5_9GAMM</name>
<accession>A0AB39UTM5</accession>
<dbReference type="RefSeq" id="WP_369600199.1">
    <property type="nucleotide sequence ID" value="NZ_CP154858.1"/>
</dbReference>
<dbReference type="Pfam" id="PF01497">
    <property type="entry name" value="Peripla_BP_2"/>
    <property type="match status" value="1"/>
</dbReference>
<proteinExistence type="predicted"/>
<feature type="domain" description="Fe/B12 periplasmic-binding" evidence="2">
    <location>
        <begin position="28"/>
        <end position="277"/>
    </location>
</feature>
<evidence type="ECO:0000259" key="2">
    <source>
        <dbReference type="PROSITE" id="PS50983"/>
    </source>
</evidence>
<feature type="chain" id="PRO_5044236564" evidence="1">
    <location>
        <begin position="25"/>
        <end position="277"/>
    </location>
</feature>
<keyword evidence="1" id="KW-0732">Signal</keyword>
<dbReference type="PROSITE" id="PS50983">
    <property type="entry name" value="FE_B12_PBP"/>
    <property type="match status" value="1"/>
</dbReference>
<sequence>MRNGLIFLGTLLLLCMGQARQVLADEVRWITLGAAITETVFALGAGDKVVATDTTSHAPDAVHALPRVGYLRALSPEGILSVRPTGILADDQAGPAHTRRIIEQAGLPWHSVRSPVTASDTLAMIVQLGQLLGRQKEADQLAADVARKLEAAARTPSGQRGILLLHVHGRQLLAGGRRTQAASLLALAGLENGVTFEGYKPVSTEALLSAQPDWLVVAWARAPLDLSSFPELRGLEAVRQGRVIQAEASRLLSFGPGLPDAVTTLTQAMAPHVADAK</sequence>
<protein>
    <submittedName>
        <fullName evidence="3">ABC transporter substrate-binding protein</fullName>
    </submittedName>
</protein>
<dbReference type="Gene3D" id="3.40.50.1980">
    <property type="entry name" value="Nitrogenase molybdenum iron protein domain"/>
    <property type="match status" value="2"/>
</dbReference>
<dbReference type="SUPFAM" id="SSF53807">
    <property type="entry name" value="Helical backbone' metal receptor"/>
    <property type="match status" value="1"/>
</dbReference>
<evidence type="ECO:0000313" key="3">
    <source>
        <dbReference type="EMBL" id="XDT71161.1"/>
    </source>
</evidence>
<dbReference type="InterPro" id="IPR002491">
    <property type="entry name" value="ABC_transptr_periplasmic_BD"/>
</dbReference>
<dbReference type="KEGG" id="tcd:AAIA72_10120"/>
<feature type="signal peptide" evidence="1">
    <location>
        <begin position="1"/>
        <end position="24"/>
    </location>
</feature>
<organism evidence="3">
    <name type="scientific">Thermohahella caldifontis</name>
    <dbReference type="NCBI Taxonomy" id="3142973"/>
    <lineage>
        <taxon>Bacteria</taxon>
        <taxon>Pseudomonadati</taxon>
        <taxon>Pseudomonadota</taxon>
        <taxon>Gammaproteobacteria</taxon>
        <taxon>Oceanospirillales</taxon>
        <taxon>Hahellaceae</taxon>
        <taxon>Thermohahella</taxon>
    </lineage>
</organism>
<gene>
    <name evidence="3" type="ORF">AAIA72_10120</name>
</gene>
<dbReference type="AlphaFoldDB" id="A0AB39UTM5"/>